<dbReference type="Proteomes" id="UP000249166">
    <property type="component" value="Unassembled WGS sequence"/>
</dbReference>
<dbReference type="GO" id="GO:0016747">
    <property type="term" value="F:acyltransferase activity, transferring groups other than amino-acyl groups"/>
    <property type="evidence" value="ECO:0007669"/>
    <property type="project" value="InterPro"/>
</dbReference>
<dbReference type="InterPro" id="IPR000182">
    <property type="entry name" value="GNAT_dom"/>
</dbReference>
<proteinExistence type="predicted"/>
<protein>
    <recommendedName>
        <fullName evidence="1">N-acetyltransferase domain-containing protein</fullName>
    </recommendedName>
</protein>
<dbReference type="PROSITE" id="PS51186">
    <property type="entry name" value="GNAT"/>
    <property type="match status" value="1"/>
</dbReference>
<dbReference type="AlphaFoldDB" id="A0A328H9A9"/>
<dbReference type="Gene3D" id="3.40.630.30">
    <property type="match status" value="1"/>
</dbReference>
<dbReference type="InterPro" id="IPR016181">
    <property type="entry name" value="Acyl_CoA_acyltransferase"/>
</dbReference>
<name>A0A328H9A9_ARTGO</name>
<dbReference type="PANTHER" id="PTHR43328:SF1">
    <property type="entry name" value="N-ACETYLTRANSFERASE DOMAIN-CONTAINING PROTEIN"/>
    <property type="match status" value="1"/>
</dbReference>
<reference evidence="2 3" key="1">
    <citation type="submission" date="2018-04" db="EMBL/GenBank/DDBJ databases">
        <title>Bacteria isolated from cave deposits of Manipur.</title>
        <authorList>
            <person name="Sahoo D."/>
            <person name="Sarangthem I."/>
            <person name="Nandeibam J."/>
        </authorList>
    </citation>
    <scope>NUCLEOTIDE SEQUENCE [LARGE SCALE GENOMIC DNA]</scope>
    <source>
        <strain evidence="3">mrc11</strain>
    </source>
</reference>
<dbReference type="EMBL" id="QLNP01000105">
    <property type="protein sequence ID" value="RAM35157.1"/>
    <property type="molecule type" value="Genomic_DNA"/>
</dbReference>
<organism evidence="2 3">
    <name type="scientific">Arthrobacter globiformis</name>
    <dbReference type="NCBI Taxonomy" id="1665"/>
    <lineage>
        <taxon>Bacteria</taxon>
        <taxon>Bacillati</taxon>
        <taxon>Actinomycetota</taxon>
        <taxon>Actinomycetes</taxon>
        <taxon>Micrococcales</taxon>
        <taxon>Micrococcaceae</taxon>
        <taxon>Arthrobacter</taxon>
    </lineage>
</organism>
<dbReference type="Gene3D" id="3.40.50.11190">
    <property type="match status" value="1"/>
</dbReference>
<dbReference type="Gene3D" id="3.40.50.2000">
    <property type="entry name" value="Glycogen Phosphorylase B"/>
    <property type="match status" value="1"/>
</dbReference>
<comment type="caution">
    <text evidence="2">The sequence shown here is derived from an EMBL/GenBank/DDBJ whole genome shotgun (WGS) entry which is preliminary data.</text>
</comment>
<dbReference type="PANTHER" id="PTHR43328">
    <property type="entry name" value="ACETYLTRANSFERASE-RELATED"/>
    <property type="match status" value="1"/>
</dbReference>
<dbReference type="Pfam" id="PF13302">
    <property type="entry name" value="Acetyltransf_3"/>
    <property type="match status" value="1"/>
</dbReference>
<evidence type="ECO:0000313" key="3">
    <source>
        <dbReference type="Proteomes" id="UP000249166"/>
    </source>
</evidence>
<dbReference type="SUPFAM" id="SSF55729">
    <property type="entry name" value="Acyl-CoA N-acyltransferases (Nat)"/>
    <property type="match status" value="1"/>
</dbReference>
<evidence type="ECO:0000313" key="2">
    <source>
        <dbReference type="EMBL" id="RAM35157.1"/>
    </source>
</evidence>
<evidence type="ECO:0000259" key="1">
    <source>
        <dbReference type="PROSITE" id="PS51186"/>
    </source>
</evidence>
<dbReference type="CDD" id="cd04301">
    <property type="entry name" value="NAT_SF"/>
    <property type="match status" value="1"/>
</dbReference>
<dbReference type="SUPFAM" id="SSF53756">
    <property type="entry name" value="UDP-Glycosyltransferase/glycogen phosphorylase"/>
    <property type="match status" value="1"/>
</dbReference>
<sequence length="497" mass="53523">MRVLLRCDSTKAQGLGHVIRTMALAEAALAAGHSVQFSGDVESPVGRALIEDLCSAIHPMPDGPEAVARLACDVGADLVHIDTYADQGDLVAELRTVGVLLSSMEDGSFGRRPADLVIDPSPGAELAYRPGDGSYRLFRGAGAIPIRRSIRELDGAKTVSRGLSAGRDVMIVMGGTDARDMTARCVELWAQTRVPSRCFVVDPGGRRGFSVELTAGQSLEVIQPSLQVPHHFPSMDLVISGAGTTTWELATLGVPMALVQLVENQADNYAFATGNGMALGLGNASMGQLDEPSAVAALRGLLQDDVRRLRLGVQARSVVDGGGADAIVRYWEQMAAESDGISVRPAEIHDAGQLFDWRNDPTVRQVSREKDELAWDTHLAWVSRVVKDPGVCLLIVQCDGRPAGTVRFHVLEDGHWEVSITVAPTMRGRGRAAQILSEAERYFLERRPEAVLHASMLDSNIASYKLFRNAGYEGNLDGSGEESWYHLVRRGGTLPGR</sequence>
<gene>
    <name evidence="2" type="ORF">DBZ45_21460</name>
</gene>
<feature type="domain" description="N-acetyltransferase" evidence="1">
    <location>
        <begin position="341"/>
        <end position="495"/>
    </location>
</feature>
<accession>A0A328H9A9</accession>